<dbReference type="InterPro" id="IPR058163">
    <property type="entry name" value="LysR-type_TF_proteobact-type"/>
</dbReference>
<dbReference type="Pfam" id="PF00126">
    <property type="entry name" value="HTH_1"/>
    <property type="match status" value="1"/>
</dbReference>
<name>A0A1H3KMU5_9RHOB</name>
<dbReference type="Proteomes" id="UP000199026">
    <property type="component" value="Unassembled WGS sequence"/>
</dbReference>
<dbReference type="Gene3D" id="3.40.190.290">
    <property type="match status" value="1"/>
</dbReference>
<accession>A0A1H3KMU5</accession>
<dbReference type="Gene3D" id="1.10.10.10">
    <property type="entry name" value="Winged helix-like DNA-binding domain superfamily/Winged helix DNA-binding domain"/>
    <property type="match status" value="1"/>
</dbReference>
<sequence>MTPNWDDMRSFLAVARAETLSAAASLLKADPATVGRRVARLEEALDEVLFVKSPQGYRLTAQGQKLLSHAVRLEQTMLDAREDLGGQGSELSGQIRLGAPDGCANFLLPQVCAAITAENPDLDIQIVALPRIFNLSKREADMAITVSRPEAGRLLVQKLADYRLHLAAAEDYLAKHSPISSMAELSHHSFIGYIPDMIFDKELDYLSGTPFERVRLASNSASVQLNAMRQGGGVGVVHDFALPAAPNLRKILPDVFSLKRSFYLIRHEDDRRVARLSRFAESLSEGIRRELVRLEALA</sequence>
<dbReference type="InterPro" id="IPR005119">
    <property type="entry name" value="LysR_subst-bd"/>
</dbReference>
<dbReference type="RefSeq" id="WP_089890675.1">
    <property type="nucleotide sequence ID" value="NZ_CALJFH010000012.1"/>
</dbReference>
<dbReference type="GO" id="GO:0003700">
    <property type="term" value="F:DNA-binding transcription factor activity"/>
    <property type="evidence" value="ECO:0007669"/>
    <property type="project" value="InterPro"/>
</dbReference>
<dbReference type="InterPro" id="IPR036388">
    <property type="entry name" value="WH-like_DNA-bd_sf"/>
</dbReference>
<protein>
    <submittedName>
        <fullName evidence="6">Transcriptional regulator, LysR family</fullName>
    </submittedName>
</protein>
<reference evidence="6 7" key="1">
    <citation type="submission" date="2016-10" db="EMBL/GenBank/DDBJ databases">
        <authorList>
            <person name="de Groot N.N."/>
        </authorList>
    </citation>
    <scope>NUCLEOTIDE SEQUENCE [LARGE SCALE GENOMIC DNA]</scope>
    <source>
        <strain evidence="6 7">DSM 24677</strain>
    </source>
</reference>
<keyword evidence="3" id="KW-0238">DNA-binding</keyword>
<dbReference type="OrthoDB" id="9787460at2"/>
<evidence type="ECO:0000313" key="6">
    <source>
        <dbReference type="EMBL" id="SDY53048.1"/>
    </source>
</evidence>
<evidence type="ECO:0000259" key="5">
    <source>
        <dbReference type="PROSITE" id="PS50931"/>
    </source>
</evidence>
<dbReference type="STRING" id="576131.SAMN05444486_102623"/>
<feature type="domain" description="HTH lysR-type" evidence="5">
    <location>
        <begin position="3"/>
        <end position="60"/>
    </location>
</feature>
<keyword evidence="2" id="KW-0805">Transcription regulation</keyword>
<gene>
    <name evidence="6" type="ORF">SAMN05444486_102623</name>
</gene>
<dbReference type="EMBL" id="FNPR01000002">
    <property type="protein sequence ID" value="SDY53048.1"/>
    <property type="molecule type" value="Genomic_DNA"/>
</dbReference>
<comment type="similarity">
    <text evidence="1">Belongs to the LysR transcriptional regulatory family.</text>
</comment>
<dbReference type="SUPFAM" id="SSF46785">
    <property type="entry name" value="Winged helix' DNA-binding domain"/>
    <property type="match status" value="1"/>
</dbReference>
<keyword evidence="4" id="KW-0804">Transcription</keyword>
<dbReference type="InterPro" id="IPR000847">
    <property type="entry name" value="LysR_HTH_N"/>
</dbReference>
<dbReference type="PANTHER" id="PTHR30537">
    <property type="entry name" value="HTH-TYPE TRANSCRIPTIONAL REGULATOR"/>
    <property type="match status" value="1"/>
</dbReference>
<keyword evidence="7" id="KW-1185">Reference proteome</keyword>
<evidence type="ECO:0000256" key="1">
    <source>
        <dbReference type="ARBA" id="ARBA00009437"/>
    </source>
</evidence>
<proteinExistence type="inferred from homology"/>
<evidence type="ECO:0000256" key="3">
    <source>
        <dbReference type="ARBA" id="ARBA00023125"/>
    </source>
</evidence>
<dbReference type="PANTHER" id="PTHR30537:SF3">
    <property type="entry name" value="TRANSCRIPTIONAL REGULATORY PROTEIN"/>
    <property type="match status" value="1"/>
</dbReference>
<dbReference type="GeneID" id="78124690"/>
<dbReference type="PROSITE" id="PS50931">
    <property type="entry name" value="HTH_LYSR"/>
    <property type="match status" value="1"/>
</dbReference>
<organism evidence="6 7">
    <name type="scientific">Lentibacter algarum</name>
    <dbReference type="NCBI Taxonomy" id="576131"/>
    <lineage>
        <taxon>Bacteria</taxon>
        <taxon>Pseudomonadati</taxon>
        <taxon>Pseudomonadota</taxon>
        <taxon>Alphaproteobacteria</taxon>
        <taxon>Rhodobacterales</taxon>
        <taxon>Roseobacteraceae</taxon>
        <taxon>Lentibacter</taxon>
    </lineage>
</organism>
<dbReference type="GO" id="GO:0043565">
    <property type="term" value="F:sequence-specific DNA binding"/>
    <property type="evidence" value="ECO:0007669"/>
    <property type="project" value="TreeGrafter"/>
</dbReference>
<dbReference type="InterPro" id="IPR036390">
    <property type="entry name" value="WH_DNA-bd_sf"/>
</dbReference>
<evidence type="ECO:0000313" key="7">
    <source>
        <dbReference type="Proteomes" id="UP000199026"/>
    </source>
</evidence>
<dbReference type="AlphaFoldDB" id="A0A1H3KMU5"/>
<evidence type="ECO:0000256" key="2">
    <source>
        <dbReference type="ARBA" id="ARBA00023015"/>
    </source>
</evidence>
<dbReference type="GO" id="GO:0006351">
    <property type="term" value="P:DNA-templated transcription"/>
    <property type="evidence" value="ECO:0007669"/>
    <property type="project" value="TreeGrafter"/>
</dbReference>
<dbReference type="SUPFAM" id="SSF53850">
    <property type="entry name" value="Periplasmic binding protein-like II"/>
    <property type="match status" value="1"/>
</dbReference>
<dbReference type="Pfam" id="PF03466">
    <property type="entry name" value="LysR_substrate"/>
    <property type="match status" value="1"/>
</dbReference>
<evidence type="ECO:0000256" key="4">
    <source>
        <dbReference type="ARBA" id="ARBA00023163"/>
    </source>
</evidence>